<feature type="domain" description="Glycosyltransferase 2-like" evidence="1">
    <location>
        <begin position="8"/>
        <end position="139"/>
    </location>
</feature>
<dbReference type="InterPro" id="IPR029044">
    <property type="entry name" value="Nucleotide-diphossugar_trans"/>
</dbReference>
<dbReference type="CDD" id="cd00761">
    <property type="entry name" value="Glyco_tranf_GTA_type"/>
    <property type="match status" value="1"/>
</dbReference>
<proteinExistence type="predicted"/>
<protein>
    <submittedName>
        <fullName evidence="2">Glycosyltransferase involved in cell wall biosynthesis</fullName>
    </submittedName>
</protein>
<name>A0A318XN30_9FIRM</name>
<organism evidence="2 3">
    <name type="scientific">Ruminiclostridium sufflavum DSM 19573</name>
    <dbReference type="NCBI Taxonomy" id="1121337"/>
    <lineage>
        <taxon>Bacteria</taxon>
        <taxon>Bacillati</taxon>
        <taxon>Bacillota</taxon>
        <taxon>Clostridia</taxon>
        <taxon>Eubacteriales</taxon>
        <taxon>Oscillospiraceae</taxon>
        <taxon>Ruminiclostridium</taxon>
    </lineage>
</organism>
<dbReference type="Pfam" id="PF00535">
    <property type="entry name" value="Glycos_transf_2"/>
    <property type="match status" value="1"/>
</dbReference>
<dbReference type="Gene3D" id="3.90.550.10">
    <property type="entry name" value="Spore Coat Polysaccharide Biosynthesis Protein SpsA, Chain A"/>
    <property type="match status" value="1"/>
</dbReference>
<dbReference type="InterPro" id="IPR001173">
    <property type="entry name" value="Glyco_trans_2-like"/>
</dbReference>
<evidence type="ECO:0000259" key="1">
    <source>
        <dbReference type="Pfam" id="PF00535"/>
    </source>
</evidence>
<dbReference type="OrthoDB" id="9815829at2"/>
<dbReference type="SUPFAM" id="SSF53448">
    <property type="entry name" value="Nucleotide-diphospho-sugar transferases"/>
    <property type="match status" value="1"/>
</dbReference>
<dbReference type="Proteomes" id="UP000248132">
    <property type="component" value="Unassembled WGS sequence"/>
</dbReference>
<evidence type="ECO:0000313" key="3">
    <source>
        <dbReference type="Proteomes" id="UP000248132"/>
    </source>
</evidence>
<gene>
    <name evidence="2" type="ORF">LY28_01537</name>
</gene>
<dbReference type="PANTHER" id="PTHR22916">
    <property type="entry name" value="GLYCOSYLTRANSFERASE"/>
    <property type="match status" value="1"/>
</dbReference>
<accession>A0A318XN30</accession>
<dbReference type="AlphaFoldDB" id="A0A318XN30"/>
<dbReference type="RefSeq" id="WP_110461583.1">
    <property type="nucleotide sequence ID" value="NZ_QKMR01000007.1"/>
</dbReference>
<comment type="caution">
    <text evidence="2">The sequence shown here is derived from an EMBL/GenBank/DDBJ whole genome shotgun (WGS) entry which is preliminary data.</text>
</comment>
<reference evidence="2 3" key="1">
    <citation type="submission" date="2018-06" db="EMBL/GenBank/DDBJ databases">
        <title>Genomic Encyclopedia of Type Strains, Phase I: the one thousand microbial genomes (KMG-I) project.</title>
        <authorList>
            <person name="Kyrpides N."/>
        </authorList>
    </citation>
    <scope>NUCLEOTIDE SEQUENCE [LARGE SCALE GENOMIC DNA]</scope>
    <source>
        <strain evidence="2 3">DSM 19573</strain>
    </source>
</reference>
<keyword evidence="3" id="KW-1185">Reference proteome</keyword>
<evidence type="ECO:0000313" key="2">
    <source>
        <dbReference type="EMBL" id="PYG88201.1"/>
    </source>
</evidence>
<keyword evidence="2" id="KW-0808">Transferase</keyword>
<dbReference type="GO" id="GO:0016758">
    <property type="term" value="F:hexosyltransferase activity"/>
    <property type="evidence" value="ECO:0007669"/>
    <property type="project" value="UniProtKB-ARBA"/>
</dbReference>
<sequence length="315" mass="36165">MSSSPLISVIIPMYNTVKYIKQTVESVLAQTYSSFEVIIVDDGSTDGSGEIVKTLMLKDSRIKYIFQSNQGVSAARNNAIVHSQGEYLAFLDSDDLWLPDKLEKQVCRLSAAGMDGCYCGYQYFCEASKGDRFPRRYFEGKILLEVIKEKVLVWTSTVVIKRAVVVSNAIAFRTGLNWAEDMDFFCRLIYKCNFCCVKEVLALYRQRPNSLSASPDRLPEIQLWKEFMQWVKAAPSSDLYNKQDIERAIYSYRLPSIAISCLYQRLSNGAKPEEDFFRRAPLQLVFAYRLSLSEPGLKLFIKKLLIRFRYGYKSD</sequence>
<dbReference type="PANTHER" id="PTHR22916:SF3">
    <property type="entry name" value="UDP-GLCNAC:BETAGAL BETA-1,3-N-ACETYLGLUCOSAMINYLTRANSFERASE-LIKE PROTEIN 1"/>
    <property type="match status" value="1"/>
</dbReference>
<dbReference type="EMBL" id="QKMR01000007">
    <property type="protein sequence ID" value="PYG88201.1"/>
    <property type="molecule type" value="Genomic_DNA"/>
</dbReference>